<organism evidence="1 2">
    <name type="scientific">Cupriavidus necator</name>
    <name type="common">Alcaligenes eutrophus</name>
    <name type="synonym">Ralstonia eutropha</name>
    <dbReference type="NCBI Taxonomy" id="106590"/>
    <lineage>
        <taxon>Bacteria</taxon>
        <taxon>Pseudomonadati</taxon>
        <taxon>Pseudomonadota</taxon>
        <taxon>Betaproteobacteria</taxon>
        <taxon>Burkholderiales</taxon>
        <taxon>Burkholderiaceae</taxon>
        <taxon>Cupriavidus</taxon>
    </lineage>
</organism>
<dbReference type="KEGG" id="cuh:BJN34_01680"/>
<dbReference type="RefSeq" id="WP_206363378.1">
    <property type="nucleotide sequence ID" value="NZ_CP017757.2"/>
</dbReference>
<dbReference type="PANTHER" id="PTHR35810:SF1">
    <property type="entry name" value="CYTOPLASMIC PROTEIN"/>
    <property type="match status" value="1"/>
</dbReference>
<name>A0A1U9UJ36_CUPNE</name>
<dbReference type="Proteomes" id="UP000189627">
    <property type="component" value="Chromosome 1"/>
</dbReference>
<dbReference type="PANTHER" id="PTHR35810">
    <property type="entry name" value="CYTOPLASMIC PROTEIN-RELATED"/>
    <property type="match status" value="1"/>
</dbReference>
<reference evidence="2" key="1">
    <citation type="submission" date="2017-02" db="EMBL/GenBank/DDBJ databases">
        <title>Complete genome sequence of Cupriavidus necator strain NH9, a 3-chlorobenzoate degrader.</title>
        <authorList>
            <person name="Moriuchi R."/>
            <person name="Dohra H."/>
            <person name="Ogawa N."/>
        </authorList>
    </citation>
    <scope>NUCLEOTIDE SEQUENCE [LARGE SCALE GENOMIC DNA]</scope>
    <source>
        <strain evidence="2">NH9</strain>
    </source>
</reference>
<protein>
    <submittedName>
        <fullName evidence="1">Uncharacterized protein</fullName>
    </submittedName>
</protein>
<evidence type="ECO:0000313" key="2">
    <source>
        <dbReference type="Proteomes" id="UP000189627"/>
    </source>
</evidence>
<dbReference type="Pfam" id="PF13310">
    <property type="entry name" value="Virulence_RhuM"/>
    <property type="match status" value="1"/>
</dbReference>
<proteinExistence type="predicted"/>
<evidence type="ECO:0000313" key="1">
    <source>
        <dbReference type="EMBL" id="AQV92600.1"/>
    </source>
</evidence>
<sequence length="131" mass="14937">MGLTSWRGGCVRQGDVTVAKNYLQQPEVDALNRIVVMYLDYAESMAERRKVMTMHQWAEKLDAFLDFNERDVLRNAGTVSAQVAERLAVERYAEFNSKRREAARVAADAHDAHALEQLARQLEDKSPGRKK</sequence>
<dbReference type="InterPro" id="IPR011204">
    <property type="entry name" value="Virulence_RhuM-like"/>
</dbReference>
<accession>A0A1U9UJ36</accession>
<gene>
    <name evidence="1" type="ORF">BJN34_01680</name>
</gene>
<dbReference type="AlphaFoldDB" id="A0A1U9UJ36"/>
<dbReference type="EMBL" id="CP017757">
    <property type="protein sequence ID" value="AQV92600.1"/>
    <property type="molecule type" value="Genomic_DNA"/>
</dbReference>